<sequence length="265" mass="30321">MKFLSDKAGVHDQVYAMRNFKAGQCSEVCWSVAVQQVSSGLLGSLLLREVVNQVTVTSFDNHSQHTIKISKIGDAPWLFSAIYASPNNARRREIWRELEDVKESFNGPWLLAGDFNKTLSIDEHNSVNGSEMQKRCKEFSNWVTKNELIDLGRSGPEHTWFVGNSQETFKSAKLDRGLANDSWCLCFDEVAVRVLPKAAWMSQESFEGFIFSNWRQAETLIPFLKVFANKLEAWSKKKFYNIFREKSKLWAQFEGVKKASSKWGS</sequence>
<dbReference type="SUPFAM" id="SSF56219">
    <property type="entry name" value="DNase I-like"/>
    <property type="match status" value="1"/>
</dbReference>
<proteinExistence type="predicted"/>
<dbReference type="RefSeq" id="XP_056692041.1">
    <property type="nucleotide sequence ID" value="XM_056836063.1"/>
</dbReference>
<name>A0ABM3R8U8_SPIOL</name>
<protein>
    <recommendedName>
        <fullName evidence="3">Endonuclease/exonuclease/phosphatase domain-containing protein</fullName>
    </recommendedName>
</protein>
<evidence type="ECO:0000313" key="2">
    <source>
        <dbReference type="RefSeq" id="XP_056692041.1"/>
    </source>
</evidence>
<dbReference type="GeneID" id="110790772"/>
<dbReference type="Gene3D" id="3.60.10.10">
    <property type="entry name" value="Endonuclease/exonuclease/phosphatase"/>
    <property type="match status" value="1"/>
</dbReference>
<organism evidence="1 2">
    <name type="scientific">Spinacia oleracea</name>
    <name type="common">Spinach</name>
    <dbReference type="NCBI Taxonomy" id="3562"/>
    <lineage>
        <taxon>Eukaryota</taxon>
        <taxon>Viridiplantae</taxon>
        <taxon>Streptophyta</taxon>
        <taxon>Embryophyta</taxon>
        <taxon>Tracheophyta</taxon>
        <taxon>Spermatophyta</taxon>
        <taxon>Magnoliopsida</taxon>
        <taxon>eudicotyledons</taxon>
        <taxon>Gunneridae</taxon>
        <taxon>Pentapetalae</taxon>
        <taxon>Caryophyllales</taxon>
        <taxon>Chenopodiaceae</taxon>
        <taxon>Chenopodioideae</taxon>
        <taxon>Anserineae</taxon>
        <taxon>Spinacia</taxon>
    </lineage>
</organism>
<dbReference type="PANTHER" id="PTHR33710">
    <property type="entry name" value="BNAC02G09200D PROTEIN"/>
    <property type="match status" value="1"/>
</dbReference>
<gene>
    <name evidence="2" type="primary">LOC110790772</name>
</gene>
<evidence type="ECO:0008006" key="3">
    <source>
        <dbReference type="Google" id="ProtNLM"/>
    </source>
</evidence>
<evidence type="ECO:0000313" key="1">
    <source>
        <dbReference type="Proteomes" id="UP000813463"/>
    </source>
</evidence>
<dbReference type="InterPro" id="IPR036691">
    <property type="entry name" value="Endo/exonu/phosph_ase_sf"/>
</dbReference>
<dbReference type="Proteomes" id="UP000813463">
    <property type="component" value="Chromosome 2"/>
</dbReference>
<reference evidence="1" key="1">
    <citation type="journal article" date="2021" name="Nat. Commun.">
        <title>Genomic analyses provide insights into spinach domestication and the genetic basis of agronomic traits.</title>
        <authorList>
            <person name="Cai X."/>
            <person name="Sun X."/>
            <person name="Xu C."/>
            <person name="Sun H."/>
            <person name="Wang X."/>
            <person name="Ge C."/>
            <person name="Zhang Z."/>
            <person name="Wang Q."/>
            <person name="Fei Z."/>
            <person name="Jiao C."/>
            <person name="Wang Q."/>
        </authorList>
    </citation>
    <scope>NUCLEOTIDE SEQUENCE [LARGE SCALE GENOMIC DNA]</scope>
    <source>
        <strain evidence="1">cv. Varoflay</strain>
    </source>
</reference>
<keyword evidence="1" id="KW-1185">Reference proteome</keyword>
<reference evidence="2" key="2">
    <citation type="submission" date="2025-08" db="UniProtKB">
        <authorList>
            <consortium name="RefSeq"/>
        </authorList>
    </citation>
    <scope>IDENTIFICATION</scope>
    <source>
        <tissue evidence="2">Leaf</tissue>
    </source>
</reference>
<accession>A0ABM3R8U8</accession>
<dbReference type="PANTHER" id="PTHR33710:SF64">
    <property type="entry name" value="ENDONUCLEASE_EXONUCLEASE_PHOSPHATASE DOMAIN-CONTAINING PROTEIN"/>
    <property type="match status" value="1"/>
</dbReference>